<dbReference type="InterPro" id="IPR027409">
    <property type="entry name" value="GroEL-like_apical_dom_sf"/>
</dbReference>
<dbReference type="InterPro" id="IPR028790">
    <property type="entry name" value="MKKS"/>
</dbReference>
<dbReference type="Gene3D" id="1.10.560.10">
    <property type="entry name" value="GroEL-like equatorial domain"/>
    <property type="match status" value="2"/>
</dbReference>
<name>A0A210QE10_MIZYE</name>
<dbReference type="InterPro" id="IPR027413">
    <property type="entry name" value="GROEL-like_equatorial_sf"/>
</dbReference>
<dbReference type="AlphaFoldDB" id="A0A210QE10"/>
<dbReference type="PANTHER" id="PTHR46787">
    <property type="entry name" value="SYNDROMES PUTATIVE CHAPERONIN-RELATED"/>
    <property type="match status" value="1"/>
</dbReference>
<dbReference type="GO" id="GO:0032502">
    <property type="term" value="P:developmental process"/>
    <property type="evidence" value="ECO:0007669"/>
    <property type="project" value="TreeGrafter"/>
</dbReference>
<dbReference type="GO" id="GO:0051082">
    <property type="term" value="F:unfolded protein binding"/>
    <property type="evidence" value="ECO:0007669"/>
    <property type="project" value="InterPro"/>
</dbReference>
<dbReference type="GO" id="GO:0005737">
    <property type="term" value="C:cytoplasm"/>
    <property type="evidence" value="ECO:0007669"/>
    <property type="project" value="TreeGrafter"/>
</dbReference>
<dbReference type="InterPro" id="IPR027410">
    <property type="entry name" value="TCP-1-like_intermed_sf"/>
</dbReference>
<dbReference type="Proteomes" id="UP000242188">
    <property type="component" value="Unassembled WGS sequence"/>
</dbReference>
<organism evidence="1 2">
    <name type="scientific">Mizuhopecten yessoensis</name>
    <name type="common">Japanese scallop</name>
    <name type="synonym">Patinopecten yessoensis</name>
    <dbReference type="NCBI Taxonomy" id="6573"/>
    <lineage>
        <taxon>Eukaryota</taxon>
        <taxon>Metazoa</taxon>
        <taxon>Spiralia</taxon>
        <taxon>Lophotrochozoa</taxon>
        <taxon>Mollusca</taxon>
        <taxon>Bivalvia</taxon>
        <taxon>Autobranchia</taxon>
        <taxon>Pteriomorphia</taxon>
        <taxon>Pectinida</taxon>
        <taxon>Pectinoidea</taxon>
        <taxon>Pectinidae</taxon>
        <taxon>Mizuhopecten</taxon>
    </lineage>
</organism>
<dbReference type="Pfam" id="PF00118">
    <property type="entry name" value="Cpn60_TCP1"/>
    <property type="match status" value="1"/>
</dbReference>
<dbReference type="GO" id="GO:0060271">
    <property type="term" value="P:cilium assembly"/>
    <property type="evidence" value="ECO:0007669"/>
    <property type="project" value="InterPro"/>
</dbReference>
<dbReference type="Gene3D" id="3.50.7.10">
    <property type="entry name" value="GroEL"/>
    <property type="match status" value="2"/>
</dbReference>
<dbReference type="InterPro" id="IPR002423">
    <property type="entry name" value="Cpn60/GroEL/TCP-1"/>
</dbReference>
<accession>A0A210QE10</accession>
<evidence type="ECO:0000313" key="1">
    <source>
        <dbReference type="EMBL" id="OWF46993.1"/>
    </source>
</evidence>
<keyword evidence="2" id="KW-1185">Reference proteome</keyword>
<dbReference type="OrthoDB" id="528704at2759"/>
<gene>
    <name evidence="1" type="ORF">KP79_PYT10109</name>
</gene>
<dbReference type="STRING" id="6573.A0A210QE10"/>
<dbReference type="GO" id="GO:0006457">
    <property type="term" value="P:protein folding"/>
    <property type="evidence" value="ECO:0007669"/>
    <property type="project" value="InterPro"/>
</dbReference>
<dbReference type="PANTHER" id="PTHR46787:SF1">
    <property type="entry name" value="MOLECULAR CHAPERONE MKKS"/>
    <property type="match status" value="1"/>
</dbReference>
<dbReference type="GO" id="GO:1902636">
    <property type="term" value="C:kinociliary basal body"/>
    <property type="evidence" value="ECO:0007669"/>
    <property type="project" value="TreeGrafter"/>
</dbReference>
<dbReference type="Gene3D" id="3.30.260.10">
    <property type="entry name" value="TCP-1-like chaperonin intermediate domain"/>
    <property type="match status" value="2"/>
</dbReference>
<sequence>MQSHSDAKTGSRLDAKTESHISYLTLESDQVVRALVLMEQITSSSRGPFGKIKMVQNSVGGHLTMTSTSARLLSAMSFSNPIVKLVVNSAQGHLKRFNDSGHLLMSISLNLILESLKLVISRKILMDLFEIFLGMCLEYLGDKDNEIQTDVVFSDLKQMSSIVKSILISKPLCRFSTKNLKVCGDLLLETFLSSLPNNNTVQNVSDGVNVVAFDGDTVDKSTILHGLLLQCPEIVSHSKQIMQMRTLKSEQDGSYTLVAFVTVSMSGDTEEVGSMQFESDMCVDTDHCFLDILEEFCDKLTAENVGLLLCQRVVHPRLKQRLRQQSIVVVDRLGVTMTAYIQDVSGTINPYVVAYIQDVSGTINPYVVAYIQDVSGAVPIRSFHNLDVQMMGKVAGVEHKIFQDKSYLLLSPLADKCVVTLILYSPEEEQLSELKILCSSCLLSLRHLVQSPRALLGAGCWQKHLAAVLKNKVKANRADIVRKTGCTILSLTQACKVFTNTLEKIAVGTGHDGQDHMSDIEYGHLWRLPRGSNPDPEVVLKCACGVFQQNMSKLNDLIGSPGIVVKTGTKEDPNGHSRLDIKQKDLDVILDLSAPCVAALTSGVLTANTVLSIGQFIQDNN</sequence>
<proteinExistence type="predicted"/>
<dbReference type="GO" id="GO:0005634">
    <property type="term" value="C:nucleus"/>
    <property type="evidence" value="ECO:0007669"/>
    <property type="project" value="TreeGrafter"/>
</dbReference>
<dbReference type="GO" id="GO:0051131">
    <property type="term" value="P:chaperone-mediated protein complex assembly"/>
    <property type="evidence" value="ECO:0007669"/>
    <property type="project" value="TreeGrafter"/>
</dbReference>
<dbReference type="EMBL" id="NEDP02004057">
    <property type="protein sequence ID" value="OWF46993.1"/>
    <property type="molecule type" value="Genomic_DNA"/>
</dbReference>
<dbReference type="GO" id="GO:0005524">
    <property type="term" value="F:ATP binding"/>
    <property type="evidence" value="ECO:0007669"/>
    <property type="project" value="InterPro"/>
</dbReference>
<protein>
    <submittedName>
        <fullName evidence="1">McKusick-Kaufman/Bardet-Biedl syndromes putative chaperonin</fullName>
    </submittedName>
</protein>
<reference evidence="1 2" key="1">
    <citation type="journal article" date="2017" name="Nat. Ecol. Evol.">
        <title>Scallop genome provides insights into evolution of bilaterian karyotype and development.</title>
        <authorList>
            <person name="Wang S."/>
            <person name="Zhang J."/>
            <person name="Jiao W."/>
            <person name="Li J."/>
            <person name="Xun X."/>
            <person name="Sun Y."/>
            <person name="Guo X."/>
            <person name="Huan P."/>
            <person name="Dong B."/>
            <person name="Zhang L."/>
            <person name="Hu X."/>
            <person name="Sun X."/>
            <person name="Wang J."/>
            <person name="Zhao C."/>
            <person name="Wang Y."/>
            <person name="Wang D."/>
            <person name="Huang X."/>
            <person name="Wang R."/>
            <person name="Lv J."/>
            <person name="Li Y."/>
            <person name="Zhang Z."/>
            <person name="Liu B."/>
            <person name="Lu W."/>
            <person name="Hui Y."/>
            <person name="Liang J."/>
            <person name="Zhou Z."/>
            <person name="Hou R."/>
            <person name="Li X."/>
            <person name="Liu Y."/>
            <person name="Li H."/>
            <person name="Ning X."/>
            <person name="Lin Y."/>
            <person name="Zhao L."/>
            <person name="Xing Q."/>
            <person name="Dou J."/>
            <person name="Li Y."/>
            <person name="Mao J."/>
            <person name="Guo H."/>
            <person name="Dou H."/>
            <person name="Li T."/>
            <person name="Mu C."/>
            <person name="Jiang W."/>
            <person name="Fu Q."/>
            <person name="Fu X."/>
            <person name="Miao Y."/>
            <person name="Liu J."/>
            <person name="Yu Q."/>
            <person name="Li R."/>
            <person name="Liao H."/>
            <person name="Li X."/>
            <person name="Kong Y."/>
            <person name="Jiang Z."/>
            <person name="Chourrout D."/>
            <person name="Li R."/>
            <person name="Bao Z."/>
        </authorList>
    </citation>
    <scope>NUCLEOTIDE SEQUENCE [LARGE SCALE GENOMIC DNA]</scope>
    <source>
        <strain evidence="1 2">PY_sf001</strain>
    </source>
</reference>
<dbReference type="SUPFAM" id="SSF48592">
    <property type="entry name" value="GroEL equatorial domain-like"/>
    <property type="match status" value="1"/>
</dbReference>
<comment type="caution">
    <text evidence="1">The sequence shown here is derived from an EMBL/GenBank/DDBJ whole genome shotgun (WGS) entry which is preliminary data.</text>
</comment>
<evidence type="ECO:0000313" key="2">
    <source>
        <dbReference type="Proteomes" id="UP000242188"/>
    </source>
</evidence>
<dbReference type="SUPFAM" id="SSF52029">
    <property type="entry name" value="GroEL apical domain-like"/>
    <property type="match status" value="1"/>
</dbReference>